<sequence>MAPSAASDSPATLEKAERNLQHKGLITLQPFFVLHKASHCNAERKSTGGVRTGSKTRTRRRIDLTPPQPKSSEGSEAEFDGGDNDDHHDHQLRTDAFNHAWSKIESTIKASP</sequence>
<protein>
    <submittedName>
        <fullName evidence="2">Uncharacterized protein</fullName>
    </submittedName>
</protein>
<dbReference type="OrthoDB" id="10265211at2759"/>
<dbReference type="AlphaFoldDB" id="A0A834H772"/>
<proteinExistence type="predicted"/>
<organism evidence="2 3">
    <name type="scientific">Rhododendron simsii</name>
    <name type="common">Sims's rhododendron</name>
    <dbReference type="NCBI Taxonomy" id="118357"/>
    <lineage>
        <taxon>Eukaryota</taxon>
        <taxon>Viridiplantae</taxon>
        <taxon>Streptophyta</taxon>
        <taxon>Embryophyta</taxon>
        <taxon>Tracheophyta</taxon>
        <taxon>Spermatophyta</taxon>
        <taxon>Magnoliopsida</taxon>
        <taxon>eudicotyledons</taxon>
        <taxon>Gunneridae</taxon>
        <taxon>Pentapetalae</taxon>
        <taxon>asterids</taxon>
        <taxon>Ericales</taxon>
        <taxon>Ericaceae</taxon>
        <taxon>Ericoideae</taxon>
        <taxon>Rhodoreae</taxon>
        <taxon>Rhododendron</taxon>
    </lineage>
</organism>
<keyword evidence="3" id="KW-1185">Reference proteome</keyword>
<evidence type="ECO:0000313" key="2">
    <source>
        <dbReference type="EMBL" id="KAF7148112.1"/>
    </source>
</evidence>
<comment type="caution">
    <text evidence="2">The sequence shown here is derived from an EMBL/GenBank/DDBJ whole genome shotgun (WGS) entry which is preliminary data.</text>
</comment>
<reference evidence="2" key="1">
    <citation type="submission" date="2019-11" db="EMBL/GenBank/DDBJ databases">
        <authorList>
            <person name="Liu Y."/>
            <person name="Hou J."/>
            <person name="Li T.-Q."/>
            <person name="Guan C.-H."/>
            <person name="Wu X."/>
            <person name="Wu H.-Z."/>
            <person name="Ling F."/>
            <person name="Zhang R."/>
            <person name="Shi X.-G."/>
            <person name="Ren J.-P."/>
            <person name="Chen E.-F."/>
            <person name="Sun J.-M."/>
        </authorList>
    </citation>
    <scope>NUCLEOTIDE SEQUENCE</scope>
    <source>
        <strain evidence="2">Adult_tree_wgs_1</strain>
        <tissue evidence="2">Leaves</tissue>
    </source>
</reference>
<feature type="region of interest" description="Disordered" evidence="1">
    <location>
        <begin position="39"/>
        <end position="91"/>
    </location>
</feature>
<gene>
    <name evidence="2" type="ORF">RHSIM_Rhsim03G0224400</name>
</gene>
<evidence type="ECO:0000313" key="3">
    <source>
        <dbReference type="Proteomes" id="UP000626092"/>
    </source>
</evidence>
<accession>A0A834H772</accession>
<dbReference type="Proteomes" id="UP000626092">
    <property type="component" value="Unassembled WGS sequence"/>
</dbReference>
<name>A0A834H772_RHOSS</name>
<evidence type="ECO:0000256" key="1">
    <source>
        <dbReference type="SAM" id="MobiDB-lite"/>
    </source>
</evidence>
<dbReference type="EMBL" id="WJXA01000003">
    <property type="protein sequence ID" value="KAF7148112.1"/>
    <property type="molecule type" value="Genomic_DNA"/>
</dbReference>